<dbReference type="InterPro" id="IPR012340">
    <property type="entry name" value="NA-bd_OB-fold"/>
</dbReference>
<dbReference type="InterPro" id="IPR012308">
    <property type="entry name" value="DNA_ligase_ATP-dep_N"/>
</dbReference>
<dbReference type="CDD" id="cd07901">
    <property type="entry name" value="Adenylation_DNA_ligase_Arch_LigB"/>
    <property type="match status" value="1"/>
</dbReference>
<comment type="function">
    <text evidence="14">DNA ligase that seals nicks in double-stranded DNA during DNA replication, DNA recombination and DNA repair.</text>
</comment>
<dbReference type="SUPFAM" id="SSF117018">
    <property type="entry name" value="ATP-dependent DNA ligase DNA-binding domain"/>
    <property type="match status" value="1"/>
</dbReference>
<comment type="similarity">
    <text evidence="1 14 15">Belongs to the ATP-dependent DNA ligase family.</text>
</comment>
<dbReference type="RefSeq" id="WP_042693552.1">
    <property type="nucleotide sequence ID" value="NZ_CABMAB010000022.1"/>
</dbReference>
<accession>A0A162FKA5</accession>
<dbReference type="PANTHER" id="PTHR45674">
    <property type="entry name" value="DNA LIGASE 1/3 FAMILY MEMBER"/>
    <property type="match status" value="1"/>
</dbReference>
<dbReference type="InterPro" id="IPR050191">
    <property type="entry name" value="ATP-dep_DNA_ligase"/>
</dbReference>
<comment type="catalytic activity">
    <reaction evidence="14">
        <text>ATP + (deoxyribonucleotide)n-3'-hydroxyl + 5'-phospho-(deoxyribonucleotide)m = (deoxyribonucleotide)n+m + AMP + diphosphate.</text>
        <dbReference type="EC" id="6.5.1.1"/>
    </reaction>
</comment>
<name>A0A162FKA5_METOA</name>
<evidence type="ECO:0000256" key="2">
    <source>
        <dbReference type="ARBA" id="ARBA00013308"/>
    </source>
</evidence>
<dbReference type="EC" id="6.5.1.1" evidence="14"/>
<dbReference type="PROSITE" id="PS00333">
    <property type="entry name" value="DNA_LIGASE_A2"/>
    <property type="match status" value="1"/>
</dbReference>
<keyword evidence="7 14" id="KW-0547">Nucleotide-binding</keyword>
<dbReference type="AlphaFoldDB" id="A0A162FKA5"/>
<evidence type="ECO:0000256" key="5">
    <source>
        <dbReference type="ARBA" id="ARBA00022705"/>
    </source>
</evidence>
<evidence type="ECO:0000256" key="1">
    <source>
        <dbReference type="ARBA" id="ARBA00007572"/>
    </source>
</evidence>
<feature type="domain" description="ATP-dependent DNA ligase family profile" evidence="16">
    <location>
        <begin position="325"/>
        <end position="455"/>
    </location>
</feature>
<organism evidence="17 18">
    <name type="scientific">Methanobrevibacter oralis</name>
    <dbReference type="NCBI Taxonomy" id="66851"/>
    <lineage>
        <taxon>Archaea</taxon>
        <taxon>Methanobacteriati</taxon>
        <taxon>Methanobacteriota</taxon>
        <taxon>Methanomada group</taxon>
        <taxon>Methanobacteria</taxon>
        <taxon>Methanobacteriales</taxon>
        <taxon>Methanobacteriaceae</taxon>
        <taxon>Methanobrevibacter</taxon>
    </lineage>
</organism>
<dbReference type="GO" id="GO:0046872">
    <property type="term" value="F:metal ion binding"/>
    <property type="evidence" value="ECO:0007669"/>
    <property type="project" value="UniProtKB-KW"/>
</dbReference>
<dbReference type="Gene3D" id="1.10.3260.10">
    <property type="entry name" value="DNA ligase, ATP-dependent, N-terminal domain"/>
    <property type="match status" value="1"/>
</dbReference>
<evidence type="ECO:0000256" key="10">
    <source>
        <dbReference type="ARBA" id="ARBA00022842"/>
    </source>
</evidence>
<dbReference type="EMBL" id="LWMU01000092">
    <property type="protein sequence ID" value="KZX11280.1"/>
    <property type="molecule type" value="Genomic_DNA"/>
</dbReference>
<dbReference type="InterPro" id="IPR036599">
    <property type="entry name" value="DNA_ligase_N_sf"/>
</dbReference>
<keyword evidence="6 14" id="KW-0479">Metal-binding</keyword>
<comment type="cofactor">
    <cofactor evidence="14">
        <name>Mg(2+)</name>
        <dbReference type="ChEBI" id="CHEBI:18420"/>
    </cofactor>
</comment>
<dbReference type="GO" id="GO:0051301">
    <property type="term" value="P:cell division"/>
    <property type="evidence" value="ECO:0007669"/>
    <property type="project" value="UniProtKB-KW"/>
</dbReference>
<evidence type="ECO:0000256" key="12">
    <source>
        <dbReference type="ARBA" id="ARBA00023204"/>
    </source>
</evidence>
<evidence type="ECO:0000313" key="18">
    <source>
        <dbReference type="Proteomes" id="UP000077428"/>
    </source>
</evidence>
<evidence type="ECO:0000256" key="7">
    <source>
        <dbReference type="ARBA" id="ARBA00022741"/>
    </source>
</evidence>
<dbReference type="NCBIfam" id="TIGR00574">
    <property type="entry name" value="dnl1"/>
    <property type="match status" value="1"/>
</dbReference>
<dbReference type="SUPFAM" id="SSF50249">
    <property type="entry name" value="Nucleic acid-binding proteins"/>
    <property type="match status" value="1"/>
</dbReference>
<dbReference type="Pfam" id="PF04679">
    <property type="entry name" value="DNA_ligase_A_C"/>
    <property type="match status" value="1"/>
</dbReference>
<keyword evidence="13 14" id="KW-0131">Cell cycle</keyword>
<dbReference type="GO" id="GO:0003910">
    <property type="term" value="F:DNA ligase (ATP) activity"/>
    <property type="evidence" value="ECO:0007669"/>
    <property type="project" value="UniProtKB-UniRule"/>
</dbReference>
<feature type="binding site" evidence="14">
    <location>
        <position position="337"/>
    </location>
    <ligand>
        <name>ATP</name>
        <dbReference type="ChEBI" id="CHEBI:30616"/>
    </ligand>
</feature>
<dbReference type="Pfam" id="PF01068">
    <property type="entry name" value="DNA_ligase_A_M"/>
    <property type="match status" value="1"/>
</dbReference>
<keyword evidence="18" id="KW-1185">Reference proteome</keyword>
<feature type="binding site" evidence="14">
    <location>
        <position position="414"/>
    </location>
    <ligand>
        <name>ATP</name>
        <dbReference type="ChEBI" id="CHEBI:30616"/>
    </ligand>
</feature>
<keyword evidence="3 14" id="KW-0436">Ligase</keyword>
<keyword evidence="5 14" id="KW-0235">DNA replication</keyword>
<reference evidence="18" key="1">
    <citation type="journal article" date="2016" name="Genome Announc.">
        <title>Draft Genome Sequences of Methanobrevibacter curvatus DSM11111, Methanobrevibacter cuticularis DSM11139, Methanobrevibacter filiformis DSM11501, and Methanobrevibacter oralis DSM7256.</title>
        <authorList>
            <person name="Poehlein A."/>
            <person name="Seedorf H."/>
        </authorList>
    </citation>
    <scope>NUCLEOTIDE SEQUENCE [LARGE SCALE GENOMIC DNA]</scope>
    <source>
        <strain evidence="18">DSM 7256 / JCM 30027 / ZR</strain>
    </source>
</reference>
<dbReference type="CDD" id="cd07972">
    <property type="entry name" value="OBF_DNA_ligase_Arch_LigB"/>
    <property type="match status" value="1"/>
</dbReference>
<dbReference type="GO" id="GO:0006281">
    <property type="term" value="P:DNA repair"/>
    <property type="evidence" value="ECO:0007669"/>
    <property type="project" value="UniProtKB-UniRule"/>
</dbReference>
<proteinExistence type="inferred from homology"/>
<dbReference type="GO" id="GO:0003677">
    <property type="term" value="F:DNA binding"/>
    <property type="evidence" value="ECO:0007669"/>
    <property type="project" value="InterPro"/>
</dbReference>
<evidence type="ECO:0000256" key="11">
    <source>
        <dbReference type="ARBA" id="ARBA00023172"/>
    </source>
</evidence>
<dbReference type="InterPro" id="IPR000977">
    <property type="entry name" value="DNA_ligase_ATP-dep"/>
</dbReference>
<dbReference type="Gene3D" id="2.40.50.140">
    <property type="entry name" value="Nucleic acid-binding proteins"/>
    <property type="match status" value="1"/>
</dbReference>
<evidence type="ECO:0000259" key="16">
    <source>
        <dbReference type="PROSITE" id="PS50160"/>
    </source>
</evidence>
<feature type="binding site" evidence="14">
    <location>
        <position position="268"/>
    </location>
    <ligand>
        <name>ATP</name>
        <dbReference type="ChEBI" id="CHEBI:30616"/>
    </ligand>
</feature>
<evidence type="ECO:0000256" key="8">
    <source>
        <dbReference type="ARBA" id="ARBA00022763"/>
    </source>
</evidence>
<dbReference type="GO" id="GO:0005524">
    <property type="term" value="F:ATP binding"/>
    <property type="evidence" value="ECO:0007669"/>
    <property type="project" value="UniProtKB-UniRule"/>
</dbReference>
<dbReference type="Proteomes" id="UP000077428">
    <property type="component" value="Unassembled WGS sequence"/>
</dbReference>
<dbReference type="InterPro" id="IPR016059">
    <property type="entry name" value="DNA_ligase_ATP-dep_CS"/>
</dbReference>
<dbReference type="HAMAP" id="MF_00407">
    <property type="entry name" value="DNA_ligase"/>
    <property type="match status" value="1"/>
</dbReference>
<evidence type="ECO:0000256" key="14">
    <source>
        <dbReference type="HAMAP-Rule" id="MF_00407"/>
    </source>
</evidence>
<evidence type="ECO:0000313" key="17">
    <source>
        <dbReference type="EMBL" id="KZX11280.1"/>
    </source>
</evidence>
<evidence type="ECO:0000256" key="15">
    <source>
        <dbReference type="RuleBase" id="RU004196"/>
    </source>
</evidence>
<dbReference type="SUPFAM" id="SSF56091">
    <property type="entry name" value="DNA ligase/mRNA capping enzyme, catalytic domain"/>
    <property type="match status" value="1"/>
</dbReference>
<dbReference type="InterPro" id="IPR012310">
    <property type="entry name" value="DNA_ligase_ATP-dep_cent"/>
</dbReference>
<dbReference type="PROSITE" id="PS50160">
    <property type="entry name" value="DNA_LIGASE_A3"/>
    <property type="match status" value="1"/>
</dbReference>
<dbReference type="OrthoDB" id="31274at2157"/>
<feature type="binding site" evidence="14">
    <location>
        <position position="420"/>
    </location>
    <ligand>
        <name>ATP</name>
        <dbReference type="ChEBI" id="CHEBI:30616"/>
    </ligand>
</feature>
<keyword evidence="11 14" id="KW-0233">DNA recombination</keyword>
<sequence length="552" mass="62127">MKYQELVDVYEALESTTKRLEKTEIISNFLKELDSQTTEKVGLLILGVVFPAWSSEEIGIGAKLVERAVAEAVGTSQNAVEDAVRDEGDIGLACIKLYSKKAQMTFFSKALTIDFVFDSLRKLSKISGSRSTNRKIAIILELLSQASPTEAKYLTRTILEELRIGVGDGVVRDAIAQAYNIDKKVVERAQMLTNDFAVVARTAKDEGVNGLEKLNLTPGTPVKPMLAQLAPPLDEIIPEMGVAICETKYDGIRLQVHRNEDEIKIFTRRLENITHALPEIVELFDEFLPHENYIVEGEVIATRNGKPLSFQNILHRVRRKYNVEEAIENVPLKLYLFDVLFYKVPMIDEPLSIRRKILEDIVNTTSEEMNLSTMLVGTPENIDEIQALFEKSIKQNHEGIMIKNASEPYIPGLRGKKMLKYKAEPETLDMMVVGGTYGIGKRGDFVGSYLVALRDENDEFKTVAYAATGLDDATLEYLTVKMKELEISTKGREIIVEPKIVLEIAFSEIVESPEYEAGYSLRFPVVKNIRKDKGPMDVDSIERLISMYNEKN</sequence>
<keyword evidence="8 14" id="KW-0227">DNA damage</keyword>
<dbReference type="Gene3D" id="3.30.470.30">
    <property type="entry name" value="DNA ligase/mRNA capping enzyme"/>
    <property type="match status" value="1"/>
</dbReference>
<evidence type="ECO:0000256" key="4">
    <source>
        <dbReference type="ARBA" id="ARBA00022618"/>
    </source>
</evidence>
<feature type="binding site" evidence="14">
    <location>
        <position position="253"/>
    </location>
    <ligand>
        <name>ATP</name>
        <dbReference type="ChEBI" id="CHEBI:30616"/>
    </ligand>
</feature>
<evidence type="ECO:0000256" key="9">
    <source>
        <dbReference type="ARBA" id="ARBA00022840"/>
    </source>
</evidence>
<keyword evidence="10 14" id="KW-0460">Magnesium</keyword>
<dbReference type="GO" id="GO:0006310">
    <property type="term" value="P:DNA recombination"/>
    <property type="evidence" value="ECO:0007669"/>
    <property type="project" value="UniProtKB-UniRule"/>
</dbReference>
<feature type="binding site" evidence="14">
    <location>
        <position position="298"/>
    </location>
    <ligand>
        <name>ATP</name>
        <dbReference type="ChEBI" id="CHEBI:30616"/>
    </ligand>
</feature>
<comment type="caution">
    <text evidence="17">The sequence shown here is derived from an EMBL/GenBank/DDBJ whole genome shotgun (WGS) entry which is preliminary data.</text>
</comment>
<evidence type="ECO:0000256" key="6">
    <source>
        <dbReference type="ARBA" id="ARBA00022723"/>
    </source>
</evidence>
<protein>
    <recommendedName>
        <fullName evidence="2 14">DNA ligase</fullName>
        <ecNumber evidence="14">6.5.1.1</ecNumber>
    </recommendedName>
    <alternativeName>
        <fullName evidence="14">Polydeoxyribonucleotide synthase [ATP]</fullName>
    </alternativeName>
</protein>
<keyword evidence="4 14" id="KW-0132">Cell division</keyword>
<dbReference type="PATRIC" id="fig|66851.6.peg.1666"/>
<dbReference type="GO" id="GO:0006273">
    <property type="term" value="P:lagging strand elongation"/>
    <property type="evidence" value="ECO:0007669"/>
    <property type="project" value="TreeGrafter"/>
</dbReference>
<dbReference type="FunFam" id="1.10.3260.10:FF:000007">
    <property type="entry name" value="DNA ligase"/>
    <property type="match status" value="1"/>
</dbReference>
<dbReference type="GO" id="GO:0071897">
    <property type="term" value="P:DNA biosynthetic process"/>
    <property type="evidence" value="ECO:0007669"/>
    <property type="project" value="InterPro"/>
</dbReference>
<keyword evidence="9 14" id="KW-0067">ATP-binding</keyword>
<evidence type="ECO:0000256" key="3">
    <source>
        <dbReference type="ARBA" id="ARBA00022598"/>
    </source>
</evidence>
<dbReference type="STRING" id="66851.MBORA_15240"/>
<feature type="binding site" evidence="14">
    <location>
        <position position="246"/>
    </location>
    <ligand>
        <name>ATP</name>
        <dbReference type="ChEBI" id="CHEBI:30616"/>
    </ligand>
</feature>
<gene>
    <name evidence="17" type="primary">ligB</name>
    <name evidence="14" type="synonym">lig</name>
    <name evidence="17" type="ORF">MBORA_15240</name>
</gene>
<dbReference type="Pfam" id="PF04675">
    <property type="entry name" value="DNA_ligase_A_N"/>
    <property type="match status" value="1"/>
</dbReference>
<feature type="active site" description="N6-AMP-lysine intermediate" evidence="14">
    <location>
        <position position="248"/>
    </location>
</feature>
<dbReference type="InterPro" id="IPR012309">
    <property type="entry name" value="DNA_ligase_ATP-dep_C"/>
</dbReference>
<dbReference type="InterPro" id="IPR022865">
    <property type="entry name" value="DNA_ligae_ATP-dep_bac/arc"/>
</dbReference>
<evidence type="ECO:0000256" key="13">
    <source>
        <dbReference type="ARBA" id="ARBA00023306"/>
    </source>
</evidence>
<keyword evidence="12 14" id="KW-0234">DNA repair</keyword>
<dbReference type="PANTHER" id="PTHR45674:SF7">
    <property type="entry name" value="DNA LIGASE"/>
    <property type="match status" value="1"/>
</dbReference>